<evidence type="ECO:0000313" key="3">
    <source>
        <dbReference type="EMBL" id="CAA6809586.1"/>
    </source>
</evidence>
<gene>
    <name evidence="3" type="ORF">HELGO_WM13163</name>
</gene>
<dbReference type="EMBL" id="CACVAY010000040">
    <property type="protein sequence ID" value="CAA6809586.1"/>
    <property type="molecule type" value="Genomic_DNA"/>
</dbReference>
<keyword evidence="2" id="KW-1133">Transmembrane helix</keyword>
<accession>A0A6S6T3S2</accession>
<protein>
    <submittedName>
        <fullName evidence="3">Uncharacterized protein</fullName>
    </submittedName>
</protein>
<keyword evidence="2" id="KW-0472">Membrane</keyword>
<evidence type="ECO:0000256" key="1">
    <source>
        <dbReference type="SAM" id="Coils"/>
    </source>
</evidence>
<reference evidence="3" key="1">
    <citation type="submission" date="2020-01" db="EMBL/GenBank/DDBJ databases">
        <authorList>
            <person name="Meier V. D."/>
            <person name="Meier V D."/>
        </authorList>
    </citation>
    <scope>NUCLEOTIDE SEQUENCE</scope>
    <source>
        <strain evidence="3">HLG_WM_MAG_07</strain>
    </source>
</reference>
<keyword evidence="2" id="KW-0812">Transmembrane</keyword>
<sequence length="251" mass="28903">MKVDIDDALDLTSGTKKNTSSSGGWSMFLILLLSILAGGYYLYTKGYLLDPKTVLGYEQNQQQLSSFETELVALKKELLILSRDKQIQQDTNIQLNQKLTKSEDDLKSAREKLLLYENILSASEQKKGIRVRYFGIKPVNRNDEKTRKYAFTLILSKSMRGIDEVTGQYLLRFSGTESQKKVTYTYRDLHLGDSQPDLRFNLKQYASFEGKIKLPEGFKVSNVDVWVIPKNKKLTTQKKSYIWINLMKQSK</sequence>
<dbReference type="Pfam" id="PF20567">
    <property type="entry name" value="DUF6776"/>
    <property type="match status" value="1"/>
</dbReference>
<name>A0A6S6T3S2_9GAMM</name>
<organism evidence="3">
    <name type="scientific">uncultured Thiotrichaceae bacterium</name>
    <dbReference type="NCBI Taxonomy" id="298394"/>
    <lineage>
        <taxon>Bacteria</taxon>
        <taxon>Pseudomonadati</taxon>
        <taxon>Pseudomonadota</taxon>
        <taxon>Gammaproteobacteria</taxon>
        <taxon>Thiotrichales</taxon>
        <taxon>Thiotrichaceae</taxon>
        <taxon>environmental samples</taxon>
    </lineage>
</organism>
<dbReference type="AlphaFoldDB" id="A0A6S6T3S2"/>
<dbReference type="InterPro" id="IPR046703">
    <property type="entry name" value="DUF6776"/>
</dbReference>
<keyword evidence="1" id="KW-0175">Coiled coil</keyword>
<feature type="transmembrane region" description="Helical" evidence="2">
    <location>
        <begin position="25"/>
        <end position="43"/>
    </location>
</feature>
<evidence type="ECO:0000256" key="2">
    <source>
        <dbReference type="SAM" id="Phobius"/>
    </source>
</evidence>
<proteinExistence type="predicted"/>
<feature type="coiled-coil region" evidence="1">
    <location>
        <begin position="57"/>
        <end position="126"/>
    </location>
</feature>